<accession>A0A2W5FMH2</accession>
<evidence type="ECO:0000313" key="2">
    <source>
        <dbReference type="Proteomes" id="UP000249739"/>
    </source>
</evidence>
<name>A0A2W5FMH2_9BACT</name>
<sequence length="90" mass="9809">MLSVNSSFQCNDRGAVGISFDDPNFVRAETIIYEEATGNVHALLNNKQMLIGHISGTMTKAFSNQNSVTLSSQRIDGTVLDLEARLVVVH</sequence>
<reference evidence="1 2" key="1">
    <citation type="submission" date="2017-08" db="EMBL/GenBank/DDBJ databases">
        <title>Infants hospitalized years apart are colonized by the same room-sourced microbial strains.</title>
        <authorList>
            <person name="Brooks B."/>
            <person name="Olm M.R."/>
            <person name="Firek B.A."/>
            <person name="Baker R."/>
            <person name="Thomas B.C."/>
            <person name="Morowitz M.J."/>
            <person name="Banfield J.F."/>
        </authorList>
    </citation>
    <scope>NUCLEOTIDE SEQUENCE [LARGE SCALE GENOMIC DNA]</scope>
    <source>
        <strain evidence="1">S2_006_000_R2_64</strain>
    </source>
</reference>
<dbReference type="EMBL" id="QFOT01000006">
    <property type="protein sequence ID" value="PZP57151.1"/>
    <property type="molecule type" value="Genomic_DNA"/>
</dbReference>
<protein>
    <submittedName>
        <fullName evidence="1">Uncharacterized protein</fullName>
    </submittedName>
</protein>
<dbReference type="AlphaFoldDB" id="A0A2W5FMH2"/>
<proteinExistence type="predicted"/>
<organism evidence="1 2">
    <name type="scientific">Micavibrio aeruginosavorus</name>
    <dbReference type="NCBI Taxonomy" id="349221"/>
    <lineage>
        <taxon>Bacteria</taxon>
        <taxon>Pseudomonadati</taxon>
        <taxon>Bdellovibrionota</taxon>
        <taxon>Bdellovibrionia</taxon>
        <taxon>Bdellovibrionales</taxon>
        <taxon>Pseudobdellovibrionaceae</taxon>
        <taxon>Micavibrio</taxon>
    </lineage>
</organism>
<comment type="caution">
    <text evidence="1">The sequence shown here is derived from an EMBL/GenBank/DDBJ whole genome shotgun (WGS) entry which is preliminary data.</text>
</comment>
<evidence type="ECO:0000313" key="1">
    <source>
        <dbReference type="EMBL" id="PZP57151.1"/>
    </source>
</evidence>
<dbReference type="Proteomes" id="UP000249739">
    <property type="component" value="Unassembled WGS sequence"/>
</dbReference>
<gene>
    <name evidence="1" type="ORF">DI586_01200</name>
</gene>